<dbReference type="OrthoDB" id="6335297at2759"/>
<evidence type="ECO:0000256" key="3">
    <source>
        <dbReference type="ARBA" id="ARBA00022676"/>
    </source>
</evidence>
<evidence type="ECO:0000256" key="2">
    <source>
        <dbReference type="ARBA" id="ARBA00010686"/>
    </source>
</evidence>
<dbReference type="Pfam" id="PF05693">
    <property type="entry name" value="Glycogen_syn"/>
    <property type="match status" value="1"/>
</dbReference>
<dbReference type="GeneID" id="9952900"/>
<feature type="compositionally biased region" description="Polar residues" evidence="8">
    <location>
        <begin position="112"/>
        <end position="129"/>
    </location>
</feature>
<dbReference type="InParanoid" id="A0A1S0TG91"/>
<evidence type="ECO:0000313" key="9">
    <source>
        <dbReference type="EMBL" id="EFO13121.2"/>
    </source>
</evidence>
<dbReference type="GO" id="GO:0005978">
    <property type="term" value="P:glycogen biosynthetic process"/>
    <property type="evidence" value="ECO:0007669"/>
    <property type="project" value="UniProtKB-UniPathway"/>
</dbReference>
<keyword evidence="4 7" id="KW-0808">Transferase</keyword>
<dbReference type="PANTHER" id="PTHR10176">
    <property type="entry name" value="GLYCOGEN SYNTHASE"/>
    <property type="match status" value="1"/>
</dbReference>
<accession>A0A1S0TG91</accession>
<dbReference type="UniPathway" id="UPA00164"/>
<dbReference type="CTD" id="9952900"/>
<evidence type="ECO:0000256" key="6">
    <source>
        <dbReference type="ARBA" id="ARBA00047345"/>
    </source>
</evidence>
<evidence type="ECO:0000256" key="8">
    <source>
        <dbReference type="SAM" id="MobiDB-lite"/>
    </source>
</evidence>
<protein>
    <recommendedName>
        <fullName evidence="7">Glycogen [starch] synthase</fullName>
        <ecNumber evidence="7">2.4.1.11</ecNumber>
    </recommendedName>
</protein>
<dbReference type="AlphaFoldDB" id="A0A1S0TG91"/>
<evidence type="ECO:0000256" key="1">
    <source>
        <dbReference type="ARBA" id="ARBA00004964"/>
    </source>
</evidence>
<evidence type="ECO:0000256" key="5">
    <source>
        <dbReference type="ARBA" id="ARBA00023056"/>
    </source>
</evidence>
<evidence type="ECO:0000256" key="7">
    <source>
        <dbReference type="RuleBase" id="RU363104"/>
    </source>
</evidence>
<dbReference type="Gene3D" id="3.40.50.2000">
    <property type="entry name" value="Glycogen Phosphorylase B"/>
    <property type="match status" value="1"/>
</dbReference>
<sequence length="129" mass="14766">MGVPSVSTNLSGFGCFIQQNVMDAASYGIYVIDRRFKDCEGSIRDLAQVLYDFCGLSRRQRIIMRNRTERLSELLDWRSLGVFYRDARRMALERLHPNVDEIIDNNIGKVPSASQSRWPSPSDTSESDE</sequence>
<dbReference type="GO" id="GO:0005737">
    <property type="term" value="C:cytoplasm"/>
    <property type="evidence" value="ECO:0007669"/>
    <property type="project" value="TreeGrafter"/>
</dbReference>
<comment type="similarity">
    <text evidence="2 7">Belongs to the glycosyltransferase 3 family.</text>
</comment>
<organism evidence="9">
    <name type="scientific">Loa loa</name>
    <name type="common">Eye worm</name>
    <name type="synonym">Filaria loa</name>
    <dbReference type="NCBI Taxonomy" id="7209"/>
    <lineage>
        <taxon>Eukaryota</taxon>
        <taxon>Metazoa</taxon>
        <taxon>Ecdysozoa</taxon>
        <taxon>Nematoda</taxon>
        <taxon>Chromadorea</taxon>
        <taxon>Rhabditida</taxon>
        <taxon>Spirurina</taxon>
        <taxon>Spiruromorpha</taxon>
        <taxon>Filarioidea</taxon>
        <taxon>Onchocercidae</taxon>
        <taxon>Loa</taxon>
    </lineage>
</organism>
<comment type="pathway">
    <text evidence="1 7">Glycan biosynthesis; glycogen biosynthesis.</text>
</comment>
<dbReference type="PANTHER" id="PTHR10176:SF3">
    <property type="entry name" value="GLYCOGEN [STARCH] SYNTHASE"/>
    <property type="match status" value="1"/>
</dbReference>
<dbReference type="GO" id="GO:0004373">
    <property type="term" value="F:alpha-1,4-glucan glucosyltransferase (UDP-glucose donor) activity"/>
    <property type="evidence" value="ECO:0007669"/>
    <property type="project" value="UniProtKB-EC"/>
</dbReference>
<dbReference type="RefSeq" id="XP_020300953.1">
    <property type="nucleotide sequence ID" value="XM_020448933.1"/>
</dbReference>
<keyword evidence="3 7" id="KW-0328">Glycosyltransferase</keyword>
<comment type="function">
    <text evidence="7">Transfers the glycosyl residue from UDP-Glc to the non-reducing end of alpha-1,4-glucan.</text>
</comment>
<dbReference type="KEGG" id="loa:LOAG_15409"/>
<dbReference type="EC" id="2.4.1.11" evidence="7"/>
<reference evidence="9" key="1">
    <citation type="submission" date="2012-04" db="EMBL/GenBank/DDBJ databases">
        <title>The Genome Sequence of Loa loa.</title>
        <authorList>
            <consortium name="The Broad Institute Genome Sequencing Platform"/>
            <consortium name="Broad Institute Genome Sequencing Center for Infectious Disease"/>
            <person name="Nutman T.B."/>
            <person name="Fink D.L."/>
            <person name="Russ C."/>
            <person name="Young S."/>
            <person name="Zeng Q."/>
            <person name="Gargeya S."/>
            <person name="Alvarado L."/>
            <person name="Berlin A."/>
            <person name="Chapman S.B."/>
            <person name="Chen Z."/>
            <person name="Freedman E."/>
            <person name="Gellesch M."/>
            <person name="Goldberg J."/>
            <person name="Griggs A."/>
            <person name="Gujja S."/>
            <person name="Heilman E.R."/>
            <person name="Heiman D."/>
            <person name="Howarth C."/>
            <person name="Mehta T."/>
            <person name="Neiman D."/>
            <person name="Pearson M."/>
            <person name="Roberts A."/>
            <person name="Saif S."/>
            <person name="Shea T."/>
            <person name="Shenoy N."/>
            <person name="Sisk P."/>
            <person name="Stolte C."/>
            <person name="Sykes S."/>
            <person name="White J."/>
            <person name="Yandava C."/>
            <person name="Haas B."/>
            <person name="Henn M.R."/>
            <person name="Nusbaum C."/>
            <person name="Birren B."/>
        </authorList>
    </citation>
    <scope>NUCLEOTIDE SEQUENCE [LARGE SCALE GENOMIC DNA]</scope>
</reference>
<feature type="region of interest" description="Disordered" evidence="8">
    <location>
        <begin position="106"/>
        <end position="129"/>
    </location>
</feature>
<comment type="catalytic activity">
    <reaction evidence="6">
        <text>[(1-&gt;4)-alpha-D-glucosyl](n) + UDP-alpha-D-glucose = [(1-&gt;4)-alpha-D-glucosyl](n+1) + UDP + H(+)</text>
        <dbReference type="Rhea" id="RHEA:18549"/>
        <dbReference type="Rhea" id="RHEA-COMP:9584"/>
        <dbReference type="Rhea" id="RHEA-COMP:9587"/>
        <dbReference type="ChEBI" id="CHEBI:15378"/>
        <dbReference type="ChEBI" id="CHEBI:15444"/>
        <dbReference type="ChEBI" id="CHEBI:58223"/>
        <dbReference type="ChEBI" id="CHEBI:58885"/>
        <dbReference type="EC" id="2.4.1.11"/>
    </reaction>
    <physiologicalReaction direction="left-to-right" evidence="6">
        <dbReference type="Rhea" id="RHEA:18550"/>
    </physiologicalReaction>
</comment>
<proteinExistence type="inferred from homology"/>
<dbReference type="EMBL" id="JH713985">
    <property type="protein sequence ID" value="EFO13121.2"/>
    <property type="molecule type" value="Genomic_DNA"/>
</dbReference>
<gene>
    <name evidence="9" type="ORF">LOAG_15409</name>
</gene>
<evidence type="ECO:0000256" key="4">
    <source>
        <dbReference type="ARBA" id="ARBA00022679"/>
    </source>
</evidence>
<dbReference type="OMA" id="ASQSRWP"/>
<keyword evidence="5 7" id="KW-0320">Glycogen biosynthesis</keyword>
<dbReference type="InterPro" id="IPR008631">
    <property type="entry name" value="Glycogen_synth"/>
</dbReference>
<name>A0A1S0TG91_LOALO</name>